<sequence>MDSLYLAIGGGGDVIMAAVLAGDAAVGHIPWERFVVDPEPGPIPLSAFREAVQLGDGLILATPRTYVERGGRRFKTQGVCVAEALGKSVYVVDPYRRPSEVAKTLSSFGRVVGVDVGGDVLGIGCEESLGSPLSDAYGLTVLARLRELGVEAELQVIAPGADGELSREYLMARAAEVARKGGFLGTVGLSKPQIDALAALVERCVTEASAIVVKAARGEYGVVELRGGLRRVKVDLFAAVGLRLDPAAVLEVNKAARIIYERDVPIDKAAEVLLAEGIPTEYHLEELLARGLTPREAAEALKKLKRCGGAP</sequence>
<dbReference type="GeneID" id="4909426"/>
<name>A3MWF2_PYRCJ</name>
<dbReference type="EMBL" id="CP000561">
    <property type="protein sequence ID" value="ABO08969.1"/>
    <property type="molecule type" value="Genomic_DNA"/>
</dbReference>
<protein>
    <recommendedName>
        <fullName evidence="3">DUF1152 domain-containing protein</fullName>
    </recommendedName>
</protein>
<dbReference type="eggNOG" id="arCOG04164">
    <property type="taxonomic scope" value="Archaea"/>
</dbReference>
<proteinExistence type="predicted"/>
<dbReference type="HOGENOM" id="CLU_069296_0_0_2"/>
<dbReference type="InterPro" id="IPR010581">
    <property type="entry name" value="DUF1152"/>
</dbReference>
<reference evidence="1" key="1">
    <citation type="submission" date="2007-02" db="EMBL/GenBank/DDBJ databases">
        <title>Complete sequence of Pyrobaculum calidifontis JCM 11548.</title>
        <authorList>
            <consortium name="US DOE Joint Genome Institute"/>
            <person name="Copeland A."/>
            <person name="Lucas S."/>
            <person name="Lapidus A."/>
            <person name="Barry K."/>
            <person name="Glavina del Rio T."/>
            <person name="Dalin E."/>
            <person name="Tice H."/>
            <person name="Pitluck S."/>
            <person name="Chain P."/>
            <person name="Malfatti S."/>
            <person name="Shin M."/>
            <person name="Vergez L."/>
            <person name="Schmutz J."/>
            <person name="Larimer F."/>
            <person name="Land M."/>
            <person name="Hauser L."/>
            <person name="Kyrpides N."/>
            <person name="Mikhailova N."/>
            <person name="Cozen A.E."/>
            <person name="Fitz-Gibbon S.T."/>
            <person name="House C.H."/>
            <person name="Saltikov C."/>
            <person name="Lowe T.M."/>
            <person name="Richardson P."/>
        </authorList>
    </citation>
    <scope>NUCLEOTIDE SEQUENCE [LARGE SCALE GENOMIC DNA]</scope>
    <source>
        <strain evidence="1">JCM 11548</strain>
    </source>
</reference>
<evidence type="ECO:0008006" key="3">
    <source>
        <dbReference type="Google" id="ProtNLM"/>
    </source>
</evidence>
<evidence type="ECO:0000313" key="2">
    <source>
        <dbReference type="Proteomes" id="UP000001431"/>
    </source>
</evidence>
<accession>A3MWF2</accession>
<dbReference type="KEGG" id="pcl:Pcal_1551"/>
<dbReference type="AlphaFoldDB" id="A3MWF2"/>
<evidence type="ECO:0000313" key="1">
    <source>
        <dbReference type="EMBL" id="ABO08969.1"/>
    </source>
</evidence>
<dbReference type="RefSeq" id="WP_011850227.1">
    <property type="nucleotide sequence ID" value="NC_009073.1"/>
</dbReference>
<dbReference type="Proteomes" id="UP000001431">
    <property type="component" value="Chromosome"/>
</dbReference>
<organism evidence="1 2">
    <name type="scientific">Pyrobaculum calidifontis (strain DSM 21063 / JCM 11548 / VA1)</name>
    <dbReference type="NCBI Taxonomy" id="410359"/>
    <lineage>
        <taxon>Archaea</taxon>
        <taxon>Thermoproteota</taxon>
        <taxon>Thermoprotei</taxon>
        <taxon>Thermoproteales</taxon>
        <taxon>Thermoproteaceae</taxon>
        <taxon>Pyrobaculum</taxon>
    </lineage>
</organism>
<dbReference type="Pfam" id="PF06626">
    <property type="entry name" value="DUF1152"/>
    <property type="match status" value="1"/>
</dbReference>
<gene>
    <name evidence="1" type="ordered locus">Pcal_1551</name>
</gene>
<keyword evidence="2" id="KW-1185">Reference proteome</keyword>